<dbReference type="InterPro" id="IPR036388">
    <property type="entry name" value="WH-like_DNA-bd_sf"/>
</dbReference>
<dbReference type="RefSeq" id="WP_041101141.1">
    <property type="nucleotide sequence ID" value="NZ_AP012547.1"/>
</dbReference>
<evidence type="ECO:0000313" key="5">
    <source>
        <dbReference type="EMBL" id="BAO31324.1"/>
    </source>
</evidence>
<dbReference type="InterPro" id="IPR000524">
    <property type="entry name" value="Tscrpt_reg_HTH_GntR"/>
</dbReference>
<dbReference type="PANTHER" id="PTHR43537">
    <property type="entry name" value="TRANSCRIPTIONAL REGULATOR, GNTR FAMILY"/>
    <property type="match status" value="1"/>
</dbReference>
<dbReference type="PRINTS" id="PR00035">
    <property type="entry name" value="HTHGNTR"/>
</dbReference>
<evidence type="ECO:0000256" key="2">
    <source>
        <dbReference type="ARBA" id="ARBA00023125"/>
    </source>
</evidence>
<proteinExistence type="predicted"/>
<reference evidence="5 6" key="1">
    <citation type="journal article" date="2014" name="Syst. Appl. Microbiol.">
        <title>Complete genomes of freshwater sulfur oxidizers Sulfuricella denitrificans skB26 and Sulfuritalea hydrogenivorans sk43H: genetic insights into the sulfur oxidation pathway of betaproteobacteria.</title>
        <authorList>
            <person name="Watanabe T."/>
            <person name="Kojima H."/>
            <person name="Fukui M."/>
        </authorList>
    </citation>
    <scope>NUCLEOTIDE SEQUENCE [LARGE SCALE GENOMIC DNA]</scope>
    <source>
        <strain evidence="5">DSM22779</strain>
    </source>
</reference>
<dbReference type="HOGENOM" id="CLU_017584_5_1_4"/>
<dbReference type="EMBL" id="AP012547">
    <property type="protein sequence ID" value="BAO31324.1"/>
    <property type="molecule type" value="Genomic_DNA"/>
</dbReference>
<organism evidence="5 6">
    <name type="scientific">Sulfuritalea hydrogenivorans sk43H</name>
    <dbReference type="NCBI Taxonomy" id="1223802"/>
    <lineage>
        <taxon>Bacteria</taxon>
        <taxon>Pseudomonadati</taxon>
        <taxon>Pseudomonadota</taxon>
        <taxon>Betaproteobacteria</taxon>
        <taxon>Nitrosomonadales</taxon>
        <taxon>Sterolibacteriaceae</taxon>
        <taxon>Sulfuritalea</taxon>
    </lineage>
</organism>
<evidence type="ECO:0000256" key="1">
    <source>
        <dbReference type="ARBA" id="ARBA00023015"/>
    </source>
</evidence>
<dbReference type="Pfam" id="PF00392">
    <property type="entry name" value="GntR"/>
    <property type="match status" value="1"/>
</dbReference>
<dbReference type="GO" id="GO:0003700">
    <property type="term" value="F:DNA-binding transcription factor activity"/>
    <property type="evidence" value="ECO:0007669"/>
    <property type="project" value="InterPro"/>
</dbReference>
<dbReference type="Gene3D" id="1.10.10.10">
    <property type="entry name" value="Winged helix-like DNA-binding domain superfamily/Winged helix DNA-binding domain"/>
    <property type="match status" value="1"/>
</dbReference>
<dbReference type="STRING" id="1223802.SUTH_03554"/>
<dbReference type="Proteomes" id="UP000031637">
    <property type="component" value="Chromosome"/>
</dbReference>
<dbReference type="Pfam" id="PF07729">
    <property type="entry name" value="FCD"/>
    <property type="match status" value="1"/>
</dbReference>
<gene>
    <name evidence="5" type="ORF">SUTH_03554</name>
</gene>
<dbReference type="GO" id="GO:0003677">
    <property type="term" value="F:DNA binding"/>
    <property type="evidence" value="ECO:0007669"/>
    <property type="project" value="UniProtKB-KW"/>
</dbReference>
<evidence type="ECO:0000313" key="6">
    <source>
        <dbReference type="Proteomes" id="UP000031637"/>
    </source>
</evidence>
<keyword evidence="2" id="KW-0238">DNA-binding</keyword>
<dbReference type="AlphaFoldDB" id="W0SJH3"/>
<dbReference type="SUPFAM" id="SSF46785">
    <property type="entry name" value="Winged helix' DNA-binding domain"/>
    <property type="match status" value="1"/>
</dbReference>
<dbReference type="SMART" id="SM00345">
    <property type="entry name" value="HTH_GNTR"/>
    <property type="match status" value="1"/>
</dbReference>
<dbReference type="SMART" id="SM00895">
    <property type="entry name" value="FCD"/>
    <property type="match status" value="1"/>
</dbReference>
<protein>
    <submittedName>
        <fullName evidence="5">GntR family transcriptional regulator</fullName>
    </submittedName>
</protein>
<evidence type="ECO:0000259" key="4">
    <source>
        <dbReference type="PROSITE" id="PS50949"/>
    </source>
</evidence>
<dbReference type="KEGG" id="shd:SUTH_03554"/>
<feature type="domain" description="HTH gntR-type" evidence="4">
    <location>
        <begin position="8"/>
        <end position="75"/>
    </location>
</feature>
<dbReference type="PROSITE" id="PS50949">
    <property type="entry name" value="HTH_GNTR"/>
    <property type="match status" value="1"/>
</dbReference>
<keyword evidence="3" id="KW-0804">Transcription</keyword>
<dbReference type="PANTHER" id="PTHR43537:SF50">
    <property type="entry name" value="TRANSCRIPTIONAL REGULATORY PROTEIN"/>
    <property type="match status" value="1"/>
</dbReference>
<dbReference type="InterPro" id="IPR036390">
    <property type="entry name" value="WH_DNA-bd_sf"/>
</dbReference>
<evidence type="ECO:0000256" key="3">
    <source>
        <dbReference type="ARBA" id="ARBA00023163"/>
    </source>
</evidence>
<accession>W0SJH3</accession>
<dbReference type="SUPFAM" id="SSF48008">
    <property type="entry name" value="GntR ligand-binding domain-like"/>
    <property type="match status" value="1"/>
</dbReference>
<dbReference type="CDD" id="cd07377">
    <property type="entry name" value="WHTH_GntR"/>
    <property type="match status" value="1"/>
</dbReference>
<dbReference type="Gene3D" id="1.20.120.530">
    <property type="entry name" value="GntR ligand-binding domain-like"/>
    <property type="match status" value="1"/>
</dbReference>
<keyword evidence="1" id="KW-0805">Transcription regulation</keyword>
<sequence>MKTRINRSSLSQQAIDLLREQIYNHVLAPGQRLDEAVLAEQLGISRTPLREALKVLSAEGLVDLQPHKGCFVTELTLRDLEEIFPIMATLEGRVAHEVASKCTPAQLKALDALHEKLERHAAAGDVNHYYETNYVFHDQLQECAGNRWLQIVIGDLRKLLKLSRHHSLRLEGRLAASLAEHRALMQALHRHDADAAEAVMRGHLLAQLDALREMSLATEAVDG</sequence>
<name>W0SJH3_9PROT</name>
<dbReference type="InterPro" id="IPR011711">
    <property type="entry name" value="GntR_C"/>
</dbReference>
<dbReference type="InterPro" id="IPR008920">
    <property type="entry name" value="TF_FadR/GntR_C"/>
</dbReference>
<keyword evidence="6" id="KW-1185">Reference proteome</keyword>